<protein>
    <submittedName>
        <fullName evidence="7">NitT/TauT family transport system substrate-binding protein</fullName>
    </submittedName>
</protein>
<keyword evidence="3 5" id="KW-0732">Signal</keyword>
<comment type="subcellular location">
    <subcellularLocation>
        <location evidence="1">Periplasm</location>
    </subcellularLocation>
</comment>
<dbReference type="PANTHER" id="PTHR30024">
    <property type="entry name" value="ALIPHATIC SULFONATES-BINDING PROTEIN-RELATED"/>
    <property type="match status" value="1"/>
</dbReference>
<gene>
    <name evidence="7" type="ORF">J2Z79_001001</name>
</gene>
<feature type="region of interest" description="Disordered" evidence="4">
    <location>
        <begin position="28"/>
        <end position="53"/>
    </location>
</feature>
<reference evidence="7 8" key="1">
    <citation type="submission" date="2021-03" db="EMBL/GenBank/DDBJ databases">
        <title>Genomic Encyclopedia of Type Strains, Phase IV (KMG-IV): sequencing the most valuable type-strain genomes for metagenomic binning, comparative biology and taxonomic classification.</title>
        <authorList>
            <person name="Goeker M."/>
        </authorList>
    </citation>
    <scope>NUCLEOTIDE SEQUENCE [LARGE SCALE GENOMIC DNA]</scope>
    <source>
        <strain evidence="7 8">DSM 27138</strain>
    </source>
</reference>
<feature type="signal peptide" evidence="5">
    <location>
        <begin position="1"/>
        <end position="26"/>
    </location>
</feature>
<evidence type="ECO:0000256" key="5">
    <source>
        <dbReference type="SAM" id="SignalP"/>
    </source>
</evidence>
<feature type="chain" id="PRO_5046188961" evidence="5">
    <location>
        <begin position="27"/>
        <end position="343"/>
    </location>
</feature>
<organism evidence="7 8">
    <name type="scientific">Symbiobacterium terraclitae</name>
    <dbReference type="NCBI Taxonomy" id="557451"/>
    <lineage>
        <taxon>Bacteria</taxon>
        <taxon>Bacillati</taxon>
        <taxon>Bacillota</taxon>
        <taxon>Clostridia</taxon>
        <taxon>Eubacteriales</taxon>
        <taxon>Symbiobacteriaceae</taxon>
        <taxon>Symbiobacterium</taxon>
    </lineage>
</organism>
<name>A0ABS4JRJ0_9FIRM</name>
<accession>A0ABS4JRJ0</accession>
<evidence type="ECO:0000313" key="7">
    <source>
        <dbReference type="EMBL" id="MBP2017616.1"/>
    </source>
</evidence>
<dbReference type="Gene3D" id="3.40.190.10">
    <property type="entry name" value="Periplasmic binding protein-like II"/>
    <property type="match status" value="2"/>
</dbReference>
<sequence length="343" mass="36156">MKRRGLILASLSVLIALLTACSGGMATPPGGGSASPAPGGADSGPAGTGEPPAGQVTLRIGQIPTVDGLPFWVAEAQGYYRQHGVDVELVNFRSAAERDAALQGGQIDGALADIIASVTMYSNGARVHITSVNLGATREEGPIFILAAPGSGITSPEQLKGVEVAISTNSMIHYVTEKLLLESGLAQDEIATISIPQIPLRFENLMSGTVKAATLPDPLASLAIAKGATVVRSDDKAERNYSQSVVIFTAQALEAKEEAIRRFFAAYNAAVADIRKDPDTFRELLAEKASLPPEIKDSWQVTPFPDAQLPGRAEVEEVVDWLVAKGVINQKVPYDEIVRAGLY</sequence>
<proteinExistence type="inferred from homology"/>
<evidence type="ECO:0000256" key="1">
    <source>
        <dbReference type="ARBA" id="ARBA00004418"/>
    </source>
</evidence>
<evidence type="ECO:0000256" key="4">
    <source>
        <dbReference type="SAM" id="MobiDB-lite"/>
    </source>
</evidence>
<feature type="domain" description="SsuA/THI5-like" evidence="6">
    <location>
        <begin position="69"/>
        <end position="279"/>
    </location>
</feature>
<evidence type="ECO:0000259" key="6">
    <source>
        <dbReference type="Pfam" id="PF09084"/>
    </source>
</evidence>
<dbReference type="SUPFAM" id="SSF53850">
    <property type="entry name" value="Periplasmic binding protein-like II"/>
    <property type="match status" value="1"/>
</dbReference>
<feature type="compositionally biased region" description="Low complexity" evidence="4">
    <location>
        <begin position="28"/>
        <end position="49"/>
    </location>
</feature>
<dbReference type="PANTHER" id="PTHR30024:SF47">
    <property type="entry name" value="TAURINE-BINDING PERIPLASMIC PROTEIN"/>
    <property type="match status" value="1"/>
</dbReference>
<comment type="caution">
    <text evidence="7">The sequence shown here is derived from an EMBL/GenBank/DDBJ whole genome shotgun (WGS) entry which is preliminary data.</text>
</comment>
<dbReference type="PROSITE" id="PS51257">
    <property type="entry name" value="PROKAR_LIPOPROTEIN"/>
    <property type="match status" value="1"/>
</dbReference>
<dbReference type="InterPro" id="IPR015168">
    <property type="entry name" value="SsuA/THI5"/>
</dbReference>
<evidence type="ECO:0000256" key="2">
    <source>
        <dbReference type="ARBA" id="ARBA00010742"/>
    </source>
</evidence>
<dbReference type="Pfam" id="PF09084">
    <property type="entry name" value="NMT1"/>
    <property type="match status" value="1"/>
</dbReference>
<evidence type="ECO:0000313" key="8">
    <source>
        <dbReference type="Proteomes" id="UP001519289"/>
    </source>
</evidence>
<comment type="similarity">
    <text evidence="2">Belongs to the bacterial solute-binding protein SsuA/TauA family.</text>
</comment>
<keyword evidence="8" id="KW-1185">Reference proteome</keyword>
<dbReference type="Proteomes" id="UP001519289">
    <property type="component" value="Unassembled WGS sequence"/>
</dbReference>
<evidence type="ECO:0000256" key="3">
    <source>
        <dbReference type="ARBA" id="ARBA00022729"/>
    </source>
</evidence>
<dbReference type="EMBL" id="JAGGLG010000006">
    <property type="protein sequence ID" value="MBP2017616.1"/>
    <property type="molecule type" value="Genomic_DNA"/>
</dbReference>
<dbReference type="RefSeq" id="WP_209465760.1">
    <property type="nucleotide sequence ID" value="NZ_JAGGLG010000006.1"/>
</dbReference>